<keyword evidence="2" id="KW-1185">Reference proteome</keyword>
<comment type="caution">
    <text evidence="1">The sequence shown here is derived from an EMBL/GenBank/DDBJ whole genome shotgun (WGS) entry which is preliminary data.</text>
</comment>
<dbReference type="AlphaFoldDB" id="A0A9P6I6V4"/>
<protein>
    <submittedName>
        <fullName evidence="1">Uncharacterized protein</fullName>
    </submittedName>
</protein>
<dbReference type="RefSeq" id="XP_038747453.1">
    <property type="nucleotide sequence ID" value="XM_038887287.1"/>
</dbReference>
<evidence type="ECO:0000313" key="2">
    <source>
        <dbReference type="Proteomes" id="UP000781932"/>
    </source>
</evidence>
<dbReference type="GeneID" id="62160361"/>
<organism evidence="1 2">
    <name type="scientific">Colletotrichum karsti</name>
    <dbReference type="NCBI Taxonomy" id="1095194"/>
    <lineage>
        <taxon>Eukaryota</taxon>
        <taxon>Fungi</taxon>
        <taxon>Dikarya</taxon>
        <taxon>Ascomycota</taxon>
        <taxon>Pezizomycotina</taxon>
        <taxon>Sordariomycetes</taxon>
        <taxon>Hypocreomycetidae</taxon>
        <taxon>Glomerellales</taxon>
        <taxon>Glomerellaceae</taxon>
        <taxon>Colletotrichum</taxon>
        <taxon>Colletotrichum boninense species complex</taxon>
    </lineage>
</organism>
<dbReference type="OrthoDB" id="2730545at2759"/>
<reference evidence="1" key="2">
    <citation type="submission" date="2020-11" db="EMBL/GenBank/DDBJ databases">
        <title>Whole genome sequencing of Colletotrichum sp.</title>
        <authorList>
            <person name="Li H."/>
        </authorList>
    </citation>
    <scope>NUCLEOTIDE SEQUENCE</scope>
    <source>
        <strain evidence="1">CkLH20</strain>
    </source>
</reference>
<dbReference type="EMBL" id="JAATWM020000012">
    <property type="protein sequence ID" value="KAF9877992.1"/>
    <property type="molecule type" value="Genomic_DNA"/>
</dbReference>
<evidence type="ECO:0000313" key="1">
    <source>
        <dbReference type="EMBL" id="KAF9877992.1"/>
    </source>
</evidence>
<name>A0A9P6I6V4_9PEZI</name>
<gene>
    <name evidence="1" type="ORF">CkaCkLH20_04568</name>
</gene>
<sequence>MVSTVLLPAADWNLSTNELVWAASSNHFFPSLSALTNSLISKLLDAPHDSHLQSTMAMHLLYLYGHVKSLKVQSFIDSISPENRQFHIDAVSGQPVGTLPMIAHEREVRAQVRREENERQGTST</sequence>
<dbReference type="Proteomes" id="UP000781932">
    <property type="component" value="Unassembled WGS sequence"/>
</dbReference>
<proteinExistence type="predicted"/>
<reference evidence="1" key="1">
    <citation type="submission" date="2020-03" db="EMBL/GenBank/DDBJ databases">
        <authorList>
            <person name="He L."/>
        </authorList>
    </citation>
    <scope>NUCLEOTIDE SEQUENCE</scope>
    <source>
        <strain evidence="1">CkLH20</strain>
    </source>
</reference>
<accession>A0A9P6I6V4</accession>